<feature type="region of interest" description="Disordered" evidence="1">
    <location>
        <begin position="48"/>
        <end position="82"/>
    </location>
</feature>
<keyword evidence="2" id="KW-0732">Signal</keyword>
<evidence type="ECO:0000313" key="4">
    <source>
        <dbReference type="EMBL" id="MFK3576338.1"/>
    </source>
</evidence>
<evidence type="ECO:0000256" key="1">
    <source>
        <dbReference type="SAM" id="MobiDB-lite"/>
    </source>
</evidence>
<dbReference type="RefSeq" id="WP_404440891.1">
    <property type="nucleotide sequence ID" value="NZ_JAOQBW010000003.1"/>
</dbReference>
<proteinExistence type="predicted"/>
<comment type="caution">
    <text evidence="4">The sequence shown here is derived from an EMBL/GenBank/DDBJ whole genome shotgun (WGS) entry which is preliminary data.</text>
</comment>
<feature type="domain" description="DUF5648" evidence="3">
    <location>
        <begin position="508"/>
        <end position="637"/>
    </location>
</feature>
<dbReference type="EMBL" id="JAOQBW010000003">
    <property type="protein sequence ID" value="MFK3576338.1"/>
    <property type="molecule type" value="Genomic_DNA"/>
</dbReference>
<dbReference type="InterPro" id="IPR043708">
    <property type="entry name" value="DUF5648"/>
</dbReference>
<dbReference type="Proteomes" id="UP001620273">
    <property type="component" value="Unassembled WGS sequence"/>
</dbReference>
<dbReference type="PROSITE" id="PS51257">
    <property type="entry name" value="PROKAR_LIPOPROTEIN"/>
    <property type="match status" value="1"/>
</dbReference>
<sequence>MGVARGRCRAAGVVAGVLACVLAVAPSASADPSSVSGGALGAGVSSGGVVQAPSAGSPSGSPSASDSPSVSDGLGLAGSAGAPDPSSWLRNVKVSDVGAHTADVSFDWDLSYLLNGKKNGTYKNQNGYDSGWSVAYVGNNFGPDGGGWHDDRGEGGFSSPSLVDLTKDVADMCFTISVGRATSVTPTSARYTDFVGYRDFGNECGNGTADDKMTASDYQRIFGTHTNQSWYGTATWQRFDSYTDLGEAGVKPGVLKGHYDMALTGLDANTLYGNTKGPDSIFHYNSTNWGDDSFVDAVNGTAGDLYEKGVRKNTKIDVRRLKVGVALYLKDSSKAVQQCKADKSTKDKSACNVVFPMVFDWQGNVESYAFVTAAVPDFRTGVEPVVPSSASQLPASVKGGVSVDASVVKQGSVARFYVNGLKAAARGKADASSLFWNAYIYSSPQRLTGPDGAPYVTVKKAADGRYYFDAIVPAGLPAGSHTVSLTDGNGVCQGWTPVTVTAADTAVMFRLYNRFTGEHFYTSSSVERDSLVKVGWRSEGTGWVAPVSGAPVYRLYNPYVAGGDHHYTMSTKERDALVKAGWRAEGIGWYSGGSVKVLREYNPYARTGTHNYTTDPREDTALVKAGWRAEGVGWYAVKAK</sequence>
<keyword evidence="5" id="KW-1185">Reference proteome</keyword>
<reference evidence="4 5" key="1">
    <citation type="submission" date="2022-09" db="EMBL/GenBank/DDBJ databases">
        <title>Genome sequencing of four strains from tibetan pig.</title>
        <authorList>
            <person name="Feng J."/>
        </authorList>
    </citation>
    <scope>NUCLEOTIDE SEQUENCE [LARGE SCALE GENOMIC DNA]</scope>
    <source>
        <strain evidence="4 5">11-1-1</strain>
    </source>
</reference>
<feature type="signal peptide" evidence="2">
    <location>
        <begin position="1"/>
        <end position="30"/>
    </location>
</feature>
<gene>
    <name evidence="4" type="ORF">OCH74_05640</name>
</gene>
<evidence type="ECO:0000256" key="2">
    <source>
        <dbReference type="SAM" id="SignalP"/>
    </source>
</evidence>
<evidence type="ECO:0000313" key="5">
    <source>
        <dbReference type="Proteomes" id="UP001620273"/>
    </source>
</evidence>
<feature type="chain" id="PRO_5046127682" description="DUF5648 domain-containing protein" evidence="2">
    <location>
        <begin position="31"/>
        <end position="640"/>
    </location>
</feature>
<accession>A0ABW8KP49</accession>
<organism evidence="4 5">
    <name type="scientific">Bifidobacterium thermacidophilum</name>
    <dbReference type="NCBI Taxonomy" id="246618"/>
    <lineage>
        <taxon>Bacteria</taxon>
        <taxon>Bacillati</taxon>
        <taxon>Actinomycetota</taxon>
        <taxon>Actinomycetes</taxon>
        <taxon>Bifidobacteriales</taxon>
        <taxon>Bifidobacteriaceae</taxon>
        <taxon>Bifidobacterium</taxon>
    </lineage>
</organism>
<protein>
    <recommendedName>
        <fullName evidence="3">DUF5648 domain-containing protein</fullName>
    </recommendedName>
</protein>
<evidence type="ECO:0000259" key="3">
    <source>
        <dbReference type="Pfam" id="PF18885"/>
    </source>
</evidence>
<name>A0ABW8KP49_9BIFI</name>
<dbReference type="Pfam" id="PF18885">
    <property type="entry name" value="DUF5648"/>
    <property type="match status" value="1"/>
</dbReference>